<feature type="transmembrane region" description="Helical" evidence="2">
    <location>
        <begin position="91"/>
        <end position="108"/>
    </location>
</feature>
<keyword evidence="5" id="KW-1185">Reference proteome</keyword>
<organism evidence="4 5">
    <name type="scientific">Marinomonas ostreistagni</name>
    <dbReference type="NCBI Taxonomy" id="359209"/>
    <lineage>
        <taxon>Bacteria</taxon>
        <taxon>Pseudomonadati</taxon>
        <taxon>Pseudomonadota</taxon>
        <taxon>Gammaproteobacteria</taxon>
        <taxon>Oceanospirillales</taxon>
        <taxon>Oceanospirillaceae</taxon>
        <taxon>Marinomonas</taxon>
    </lineage>
</organism>
<dbReference type="PANTHER" id="PTHR30576">
    <property type="entry name" value="COLANIC BIOSYNTHESIS UDP-GLUCOSE LIPID CARRIER TRANSFERASE"/>
    <property type="match status" value="1"/>
</dbReference>
<dbReference type="EMBL" id="JAEMUH010000011">
    <property type="protein sequence ID" value="MBJ7551530.1"/>
    <property type="molecule type" value="Genomic_DNA"/>
</dbReference>
<gene>
    <name evidence="4" type="ORF">JHD44_12620</name>
</gene>
<keyword evidence="2" id="KW-1133">Transmembrane helix</keyword>
<feature type="transmembrane region" description="Helical" evidence="2">
    <location>
        <begin position="114"/>
        <end position="134"/>
    </location>
</feature>
<feature type="transmembrane region" description="Helical" evidence="2">
    <location>
        <begin position="21"/>
        <end position="45"/>
    </location>
</feature>
<dbReference type="RefSeq" id="WP_199463137.1">
    <property type="nucleotide sequence ID" value="NZ_JAEMUH010000011.1"/>
</dbReference>
<comment type="caution">
    <text evidence="4">The sequence shown here is derived from an EMBL/GenBank/DDBJ whole genome shotgun (WGS) entry which is preliminary data.</text>
</comment>
<feature type="transmembrane region" description="Helical" evidence="2">
    <location>
        <begin position="263"/>
        <end position="285"/>
    </location>
</feature>
<evidence type="ECO:0000259" key="3">
    <source>
        <dbReference type="Pfam" id="PF02397"/>
    </source>
</evidence>
<dbReference type="Pfam" id="PF02397">
    <property type="entry name" value="Bac_transf"/>
    <property type="match status" value="1"/>
</dbReference>
<keyword evidence="4" id="KW-0808">Transferase</keyword>
<reference evidence="4 5" key="1">
    <citation type="submission" date="2020-12" db="EMBL/GenBank/DDBJ databases">
        <title>Comparative genome analysis of fungal antagonists Marinomonas ostreistagni 398 and M. spartinae 468.</title>
        <authorList>
            <person name="Fields J.L."/>
            <person name="Mavrodi O.V."/>
            <person name="Biber P.D."/>
            <person name="Indest K.J."/>
            <person name="Mavrodi D.V."/>
        </authorList>
    </citation>
    <scope>NUCLEOTIDE SEQUENCE [LARGE SCALE GENOMIC DNA]</scope>
    <source>
        <strain evidence="4 5">USM7</strain>
    </source>
</reference>
<evidence type="ECO:0000256" key="2">
    <source>
        <dbReference type="SAM" id="Phobius"/>
    </source>
</evidence>
<evidence type="ECO:0000313" key="4">
    <source>
        <dbReference type="EMBL" id="MBJ7551530.1"/>
    </source>
</evidence>
<comment type="similarity">
    <text evidence="1">Belongs to the bacterial sugar transferase family.</text>
</comment>
<dbReference type="InterPro" id="IPR003362">
    <property type="entry name" value="Bact_transf"/>
</dbReference>
<name>A0ABS0ZD14_9GAMM</name>
<accession>A0ABS0ZD14</accession>
<protein>
    <submittedName>
        <fullName evidence="4">Sugar transferase</fullName>
    </submittedName>
</protein>
<feature type="transmembrane region" description="Helical" evidence="2">
    <location>
        <begin position="51"/>
        <end position="70"/>
    </location>
</feature>
<feature type="domain" description="Bacterial sugar transferase" evidence="3">
    <location>
        <begin position="261"/>
        <end position="441"/>
    </location>
</feature>
<dbReference type="PANTHER" id="PTHR30576:SF0">
    <property type="entry name" value="UNDECAPRENYL-PHOSPHATE N-ACETYLGALACTOSAMINYL 1-PHOSPHATE TRANSFERASE-RELATED"/>
    <property type="match status" value="1"/>
</dbReference>
<evidence type="ECO:0000313" key="5">
    <source>
        <dbReference type="Proteomes" id="UP000598488"/>
    </source>
</evidence>
<sequence length="446" mass="52177">MLSSLVRKSSIKRYQDRRVPFSYAFVDIFLPGVLLSLLHIAFGTGVWGSEYQWMTVLSGIFFATCIGIQGGYSRYNERAFAKKLEVTFKTWFLNVFFLLVLLFFYLSSLKFDRWIVSAWVVITPFAVMFTKVMIQRYSRGFAQAKIQVAVLGRHYEFNELEYAMLEFQGIELTYFSLSDSVDIEENILKMAPDYLLLNLEAPATSQLIKELTHLDLKGIRLIVLHRFMEAFLRKCYIPYDGEDLSYLEKIRSYSLKNYLLKRAIDWAAVIGIGLICSPLILYAVVKVRWQSPGSVLFRQCRVGLGGQNFVALKFRSMHENAHFNPYTQKEDPRIFPFGNVMRKFRIDEIPQLWNVARGEMHLVGPRTEWDILVENYEKEIPYYHERHLVRPGISGWAQVCYPYGANLEDARQKLMYDLYYIKHWSVWLELETILRTVVVVLGRQGH</sequence>
<dbReference type="Proteomes" id="UP000598488">
    <property type="component" value="Unassembled WGS sequence"/>
</dbReference>
<keyword evidence="2" id="KW-0472">Membrane</keyword>
<dbReference type="GO" id="GO:0016740">
    <property type="term" value="F:transferase activity"/>
    <property type="evidence" value="ECO:0007669"/>
    <property type="project" value="UniProtKB-KW"/>
</dbReference>
<proteinExistence type="inferred from homology"/>
<keyword evidence="2" id="KW-0812">Transmembrane</keyword>
<evidence type="ECO:0000256" key="1">
    <source>
        <dbReference type="ARBA" id="ARBA00006464"/>
    </source>
</evidence>